<proteinExistence type="predicted"/>
<keyword evidence="9" id="KW-1185">Reference proteome</keyword>
<evidence type="ECO:0000313" key="9">
    <source>
        <dbReference type="Proteomes" id="UP001201980"/>
    </source>
</evidence>
<feature type="region of interest" description="Disordered" evidence="7">
    <location>
        <begin position="663"/>
        <end position="684"/>
    </location>
</feature>
<dbReference type="GO" id="GO:0005783">
    <property type="term" value="C:endoplasmic reticulum"/>
    <property type="evidence" value="ECO:0007669"/>
    <property type="project" value="UniProtKB-SubCell"/>
</dbReference>
<evidence type="ECO:0000256" key="2">
    <source>
        <dbReference type="ARBA" id="ARBA00004240"/>
    </source>
</evidence>
<feature type="compositionally biased region" description="Acidic residues" evidence="7">
    <location>
        <begin position="675"/>
        <end position="684"/>
    </location>
</feature>
<dbReference type="InterPro" id="IPR029058">
    <property type="entry name" value="AB_hydrolase_fold"/>
</dbReference>
<comment type="subcellular location">
    <subcellularLocation>
        <location evidence="2">Endoplasmic reticulum</location>
    </subcellularLocation>
    <subcellularLocation>
        <location evidence="3">Membrane</location>
    </subcellularLocation>
    <subcellularLocation>
        <location evidence="1">Mitochondrion</location>
    </subcellularLocation>
</comment>
<evidence type="ECO:0000256" key="5">
    <source>
        <dbReference type="ARBA" id="ARBA00023128"/>
    </source>
</evidence>
<dbReference type="PANTHER" id="PTHR48182">
    <property type="entry name" value="PROTEIN SERAC1"/>
    <property type="match status" value="1"/>
</dbReference>
<evidence type="ECO:0000256" key="4">
    <source>
        <dbReference type="ARBA" id="ARBA00022824"/>
    </source>
</evidence>
<dbReference type="AlphaFoldDB" id="A0AAD5RQ11"/>
<feature type="compositionally biased region" description="Low complexity" evidence="7">
    <location>
        <begin position="663"/>
        <end position="674"/>
    </location>
</feature>
<accession>A0AAD5RQ11</accession>
<reference evidence="8" key="1">
    <citation type="submission" date="2022-07" db="EMBL/GenBank/DDBJ databases">
        <title>Draft genome sequence of Zalerion maritima ATCC 34329, a (micro)plastics degrading marine fungus.</title>
        <authorList>
            <person name="Paco A."/>
            <person name="Goncalves M.F.M."/>
            <person name="Rocha-Santos T.A.P."/>
            <person name="Alves A."/>
        </authorList>
    </citation>
    <scope>NUCLEOTIDE SEQUENCE</scope>
    <source>
        <strain evidence="8">ATCC 34329</strain>
    </source>
</reference>
<dbReference type="SUPFAM" id="SSF53474">
    <property type="entry name" value="alpha/beta-Hydrolases"/>
    <property type="match status" value="1"/>
</dbReference>
<evidence type="ECO:0000313" key="8">
    <source>
        <dbReference type="EMBL" id="KAJ2900154.1"/>
    </source>
</evidence>
<gene>
    <name evidence="8" type="ORF">MKZ38_002568</name>
</gene>
<keyword evidence="5" id="KW-0496">Mitochondrion</keyword>
<dbReference type="GO" id="GO:0016020">
    <property type="term" value="C:membrane"/>
    <property type="evidence" value="ECO:0007669"/>
    <property type="project" value="UniProtKB-SubCell"/>
</dbReference>
<comment type="caution">
    <text evidence="8">The sequence shown here is derived from an EMBL/GenBank/DDBJ whole genome shotgun (WGS) entry which is preliminary data.</text>
</comment>
<dbReference type="PANTHER" id="PTHR48182:SF2">
    <property type="entry name" value="PROTEIN SERAC1"/>
    <property type="match status" value="1"/>
</dbReference>
<organism evidence="8 9">
    <name type="scientific">Zalerion maritima</name>
    <dbReference type="NCBI Taxonomy" id="339359"/>
    <lineage>
        <taxon>Eukaryota</taxon>
        <taxon>Fungi</taxon>
        <taxon>Dikarya</taxon>
        <taxon>Ascomycota</taxon>
        <taxon>Pezizomycotina</taxon>
        <taxon>Sordariomycetes</taxon>
        <taxon>Lulworthiomycetidae</taxon>
        <taxon>Lulworthiales</taxon>
        <taxon>Lulworthiaceae</taxon>
        <taxon>Zalerion</taxon>
    </lineage>
</organism>
<dbReference type="GO" id="GO:0005739">
    <property type="term" value="C:mitochondrion"/>
    <property type="evidence" value="ECO:0007669"/>
    <property type="project" value="UniProtKB-SubCell"/>
</dbReference>
<evidence type="ECO:0000256" key="7">
    <source>
        <dbReference type="SAM" id="MobiDB-lite"/>
    </source>
</evidence>
<evidence type="ECO:0000256" key="6">
    <source>
        <dbReference type="ARBA" id="ARBA00023136"/>
    </source>
</evidence>
<dbReference type="SUPFAM" id="SSF56112">
    <property type="entry name" value="Protein kinase-like (PK-like)"/>
    <property type="match status" value="1"/>
</dbReference>
<dbReference type="Gene3D" id="3.40.50.1820">
    <property type="entry name" value="alpha/beta hydrolase"/>
    <property type="match status" value="1"/>
</dbReference>
<name>A0AAD5RQ11_9PEZI</name>
<dbReference type="Proteomes" id="UP001201980">
    <property type="component" value="Unassembled WGS sequence"/>
</dbReference>
<evidence type="ECO:0000256" key="3">
    <source>
        <dbReference type="ARBA" id="ARBA00004370"/>
    </source>
</evidence>
<keyword evidence="4" id="KW-0256">Endoplasmic reticulum</keyword>
<dbReference type="Gene3D" id="1.10.510.10">
    <property type="entry name" value="Transferase(Phosphotransferase) domain 1"/>
    <property type="match status" value="1"/>
</dbReference>
<keyword evidence="6" id="KW-0472">Membrane</keyword>
<dbReference type="EMBL" id="JAKWBI020000178">
    <property type="protein sequence ID" value="KAJ2900154.1"/>
    <property type="molecule type" value="Genomic_DNA"/>
</dbReference>
<evidence type="ECO:0000256" key="1">
    <source>
        <dbReference type="ARBA" id="ARBA00004173"/>
    </source>
</evidence>
<sequence length="872" mass="94523">MDERGKQYLGVKQRYCPAVNEEVSADIVAVHGLGGNPYWSWVGTRKDTSGTKVEIDWLRELLPKFVPRCRVLSFGYQSHYLKHAPKRDITNCAEELLHALSNYRLASRSSQRPIIFLCHSLGGIVVKEALVKATLASQLFGSIRISTRGIIFLGTPHNGSSSAKYGEALASIARAVGSGSDTTLVHSLREQSPELLKLARNFADIYDAFDIFCFYELEPMAFSKVIVTQSSASIIGRPSDGLYADHGEMNRFSHEDDPNLVKVVNVMRNMVASLSKGVRGSPAATPRAPKPWEVAAISVQEVDRSLERCIQMLQTQGNSHDNSAAAQSLVILRYNFQSWAFQHGLLALSGKTMNLHVSLDNPSLAETLNSHLGKTVEFLETRNRESHPAGLTDSAFLELIRKKLGQLSRIIPETDNGLAASIFTGNLMLQSASSVAKLDAATCSGHDSPDIGGLIAMKRISLLMEQAGNNRRRPSSDRLVVHLKTQLVLDRQISRSLSTGKFSGRSASLGRSSRVECAAFVEWKYYRGSIWSTDAGNVLFERVELLADFLRAATSASAASEDINLCIPHCLGYCHDAPRERLGLVFAVPRGVPDRSSAARLGDLLEAFQEKRKAPPSVGSRIQLARMLCETVFGLHVSGWFHKGINARNIVFFSEAGGDTAAAAAADDPTSSSSSDDENGDDKELDLDTYSILTPHLLGFGHSRPGTPGAFSEPGALSGATRRYMHPLYDASVSPLQKYKHEFDYYSLGVLLVEIGYWMPLETLLQVFSAAGTRESGRKNMSKRSGKGGMANGLPEDVSERLVQGLSGVVGDVFRGVVADLLLCLEVEEGGGGGGGGDGDGDSKSYNNELMDVASLVSFQTGVLEALGSCRV</sequence>
<dbReference type="InterPro" id="IPR011009">
    <property type="entry name" value="Kinase-like_dom_sf"/>
</dbReference>
<protein>
    <recommendedName>
        <fullName evidence="10">Protein kinase domain-containing protein</fullName>
    </recommendedName>
</protein>
<dbReference type="InterPro" id="IPR052374">
    <property type="entry name" value="SERAC1"/>
</dbReference>
<evidence type="ECO:0008006" key="10">
    <source>
        <dbReference type="Google" id="ProtNLM"/>
    </source>
</evidence>